<dbReference type="EMBL" id="AGTP01068740">
    <property type="status" value="NOT_ANNOTATED_CDS"/>
    <property type="molecule type" value="Genomic_DNA"/>
</dbReference>
<feature type="compositionally biased region" description="Low complexity" evidence="3">
    <location>
        <begin position="59"/>
        <end position="70"/>
    </location>
</feature>
<evidence type="ECO:0000313" key="5">
    <source>
        <dbReference type="Proteomes" id="UP000005215"/>
    </source>
</evidence>
<evidence type="ECO:0000313" key="4">
    <source>
        <dbReference type="Ensembl" id="ENSSTOP00000029705.1"/>
    </source>
</evidence>
<organism evidence="4 5">
    <name type="scientific">Ictidomys tridecemlineatus</name>
    <name type="common">Thirteen-lined ground squirrel</name>
    <name type="synonym">Spermophilus tridecemlineatus</name>
    <dbReference type="NCBI Taxonomy" id="43179"/>
    <lineage>
        <taxon>Eukaryota</taxon>
        <taxon>Metazoa</taxon>
        <taxon>Chordata</taxon>
        <taxon>Craniata</taxon>
        <taxon>Vertebrata</taxon>
        <taxon>Euteleostomi</taxon>
        <taxon>Mammalia</taxon>
        <taxon>Eutheria</taxon>
        <taxon>Euarchontoglires</taxon>
        <taxon>Glires</taxon>
        <taxon>Rodentia</taxon>
        <taxon>Sciuromorpha</taxon>
        <taxon>Sciuridae</taxon>
        <taxon>Xerinae</taxon>
        <taxon>Marmotini</taxon>
        <taxon>Ictidomys</taxon>
    </lineage>
</organism>
<comment type="similarity">
    <text evidence="1">Belongs to the UPF0449 family.</text>
</comment>
<proteinExistence type="inferred from homology"/>
<reference evidence="4" key="3">
    <citation type="submission" date="2025-09" db="UniProtKB">
        <authorList>
            <consortium name="Ensembl"/>
        </authorList>
    </citation>
    <scope>IDENTIFICATION</scope>
</reference>
<accession>A0A287D831</accession>
<dbReference type="PANTHER" id="PTHR34766:SF1">
    <property type="entry name" value="UPF0449 PROTEIN C19ORF25"/>
    <property type="match status" value="1"/>
</dbReference>
<name>A0A287D831_ICTTR</name>
<evidence type="ECO:0000256" key="3">
    <source>
        <dbReference type="SAM" id="MobiDB-lite"/>
    </source>
</evidence>
<keyword evidence="2" id="KW-0175">Coiled coil</keyword>
<dbReference type="Proteomes" id="UP000005215">
    <property type="component" value="Unassembled WGS sequence"/>
</dbReference>
<dbReference type="Ensembl" id="ENSSTOT00000038604.1">
    <property type="protein sequence ID" value="ENSSTOP00000029705.1"/>
    <property type="gene ID" value="ENSSTOG00000027373.2"/>
</dbReference>
<feature type="coiled-coil region" evidence="2">
    <location>
        <begin position="220"/>
        <end position="251"/>
    </location>
</feature>
<feature type="region of interest" description="Disordered" evidence="3">
    <location>
        <begin position="1"/>
        <end position="70"/>
    </location>
</feature>
<dbReference type="InterPro" id="IPR028227">
    <property type="entry name" value="UPF0449"/>
</dbReference>
<gene>
    <name evidence="4" type="primary">CUNH19orf25</name>
</gene>
<dbReference type="Pfam" id="PF15136">
    <property type="entry name" value="UPF0449"/>
    <property type="match status" value="1"/>
</dbReference>
<feature type="region of interest" description="Disordered" evidence="3">
    <location>
        <begin position="188"/>
        <end position="212"/>
    </location>
</feature>
<dbReference type="PANTHER" id="PTHR34766">
    <property type="entry name" value="UPF0449 PROTEIN C19ORF25"/>
    <property type="match status" value="1"/>
</dbReference>
<feature type="region of interest" description="Disordered" evidence="3">
    <location>
        <begin position="83"/>
        <end position="156"/>
    </location>
</feature>
<dbReference type="STRING" id="43179.ENSSTOP00000029705"/>
<dbReference type="InParanoid" id="A0A287D831"/>
<keyword evidence="5" id="KW-1185">Reference proteome</keyword>
<sequence>TRVPDDLSPSRGNSTHSHHVRSLSVSDHTGILQGAAPLRRGGLWPGARVRGGRKRASRVGSAGAPTGSGSAVVAAAPAPAGAFPGGGGGRPGFRGETEVERSPAVPSRGVAPREGQSWAAPEGAAGRRRVRASGRGGRWTPGQCSLLPPPGMGSKAKKRVVLPTRPAPPTVAQILEDVRGARAQDPVFTALAPEDLPGPSRRTEDPEDQQEQLYQQSRAYVITNKRLQQAREELRQKREDLQLAGQELERGIIQFPSGTLSPEPLPVKGHC</sequence>
<evidence type="ECO:0000256" key="1">
    <source>
        <dbReference type="ARBA" id="ARBA00006137"/>
    </source>
</evidence>
<dbReference type="AlphaFoldDB" id="A0A287D831"/>
<evidence type="ECO:0000256" key="2">
    <source>
        <dbReference type="SAM" id="Coils"/>
    </source>
</evidence>
<dbReference type="GeneTree" id="ENSGT00390000007991"/>
<reference evidence="4" key="2">
    <citation type="submission" date="2025-08" db="UniProtKB">
        <authorList>
            <consortium name="Ensembl"/>
        </authorList>
    </citation>
    <scope>IDENTIFICATION</scope>
</reference>
<protein>
    <submittedName>
        <fullName evidence="4">Uncharacterized protein</fullName>
    </submittedName>
</protein>
<feature type="compositionally biased region" description="Gly residues" evidence="3">
    <location>
        <begin position="83"/>
        <end position="92"/>
    </location>
</feature>
<reference evidence="5" key="1">
    <citation type="submission" date="2011-11" db="EMBL/GenBank/DDBJ databases">
        <title>The Draft Genome of Spermophilus tridecemlineatus.</title>
        <authorList>
            <consortium name="The Broad Institute Genome Assembly &amp; Analysis Group"/>
            <consortium name="Computational R&amp;D Group"/>
            <consortium name="and Sequencing Platform"/>
            <person name="Di Palma F."/>
            <person name="Alfoldi J."/>
            <person name="Johnson J."/>
            <person name="Berlin A."/>
            <person name="Gnerre S."/>
            <person name="Jaffe D."/>
            <person name="MacCallum I."/>
            <person name="Young S."/>
            <person name="Walker B.J."/>
            <person name="Lindblad-Toh K."/>
        </authorList>
    </citation>
    <scope>NUCLEOTIDE SEQUENCE [LARGE SCALE GENOMIC DNA]</scope>
</reference>